<feature type="domain" description="Galectin" evidence="3">
    <location>
        <begin position="1"/>
        <end position="107"/>
    </location>
</feature>
<dbReference type="InterPro" id="IPR044156">
    <property type="entry name" value="Galectin-like"/>
</dbReference>
<dbReference type="SMART" id="SM00276">
    <property type="entry name" value="GLECT"/>
    <property type="match status" value="1"/>
</dbReference>
<organism evidence="4 5">
    <name type="scientific">Microcaecilia unicolor</name>
    <dbReference type="NCBI Taxonomy" id="1415580"/>
    <lineage>
        <taxon>Eukaryota</taxon>
        <taxon>Metazoa</taxon>
        <taxon>Chordata</taxon>
        <taxon>Craniata</taxon>
        <taxon>Vertebrata</taxon>
        <taxon>Euteleostomi</taxon>
        <taxon>Amphibia</taxon>
        <taxon>Gymnophiona</taxon>
        <taxon>Siphonopidae</taxon>
        <taxon>Microcaecilia</taxon>
    </lineage>
</organism>
<dbReference type="InParanoid" id="A0A6P7Z1B6"/>
<evidence type="ECO:0000259" key="3">
    <source>
        <dbReference type="PROSITE" id="PS51304"/>
    </source>
</evidence>
<dbReference type="RefSeq" id="XP_030069569.1">
    <property type="nucleotide sequence ID" value="XM_030213709.1"/>
</dbReference>
<sequence>MLFMISFVKDSVNIVFHLSVRFDEERNVIVANSQVNNSWGEEERKTDYFPFEPSQPFEMEIQYEEKYFNVTVNDQFLLQFMTREKTMEELSKVFVEGDVSVQNIRVETLSGETNKECEELPLTT</sequence>
<proteinExistence type="predicted"/>
<dbReference type="Proteomes" id="UP000515156">
    <property type="component" value="Chromosome 9"/>
</dbReference>
<dbReference type="PROSITE" id="PS51304">
    <property type="entry name" value="GALECTIN"/>
    <property type="match status" value="1"/>
</dbReference>
<evidence type="ECO:0000313" key="5">
    <source>
        <dbReference type="RefSeq" id="XP_030069569.1"/>
    </source>
</evidence>
<dbReference type="Pfam" id="PF00337">
    <property type="entry name" value="Gal-bind_lectin"/>
    <property type="match status" value="1"/>
</dbReference>
<dbReference type="InterPro" id="IPR001079">
    <property type="entry name" value="Galectin_CRD"/>
</dbReference>
<dbReference type="GeneID" id="115477092"/>
<accession>A0A6P7Z1B6</accession>
<dbReference type="SUPFAM" id="SSF49899">
    <property type="entry name" value="Concanavalin A-like lectins/glucanases"/>
    <property type="match status" value="1"/>
</dbReference>
<reference evidence="5" key="1">
    <citation type="submission" date="2025-08" db="UniProtKB">
        <authorList>
            <consortium name="RefSeq"/>
        </authorList>
    </citation>
    <scope>IDENTIFICATION</scope>
</reference>
<dbReference type="PANTHER" id="PTHR11346:SF147">
    <property type="entry name" value="GALECTIN"/>
    <property type="match status" value="1"/>
</dbReference>
<keyword evidence="4" id="KW-1185">Reference proteome</keyword>
<dbReference type="SMART" id="SM00908">
    <property type="entry name" value="Gal-bind_lectin"/>
    <property type="match status" value="1"/>
</dbReference>
<dbReference type="OrthoDB" id="8112755at2759"/>
<dbReference type="KEGG" id="muo:115477092"/>
<dbReference type="AlphaFoldDB" id="A0A6P7Z1B6"/>
<dbReference type="Gene3D" id="2.60.120.200">
    <property type="match status" value="1"/>
</dbReference>
<dbReference type="GO" id="GO:0030246">
    <property type="term" value="F:carbohydrate binding"/>
    <property type="evidence" value="ECO:0007669"/>
    <property type="project" value="UniProtKB-UniRule"/>
</dbReference>
<dbReference type="CDD" id="cd00070">
    <property type="entry name" value="GLECT"/>
    <property type="match status" value="1"/>
</dbReference>
<dbReference type="FunCoup" id="A0A6P7Z1B6">
    <property type="interactions" value="22"/>
</dbReference>
<dbReference type="PANTHER" id="PTHR11346">
    <property type="entry name" value="GALECTIN"/>
    <property type="match status" value="1"/>
</dbReference>
<evidence type="ECO:0000313" key="4">
    <source>
        <dbReference type="Proteomes" id="UP000515156"/>
    </source>
</evidence>
<evidence type="ECO:0000256" key="2">
    <source>
        <dbReference type="RuleBase" id="RU102079"/>
    </source>
</evidence>
<gene>
    <name evidence="5" type="primary">LOC115477092</name>
</gene>
<protein>
    <recommendedName>
        <fullName evidence="2">Galectin</fullName>
    </recommendedName>
</protein>
<evidence type="ECO:0000256" key="1">
    <source>
        <dbReference type="ARBA" id="ARBA00022734"/>
    </source>
</evidence>
<name>A0A6P7Z1B6_9AMPH</name>
<keyword evidence="1 2" id="KW-0430">Lectin</keyword>
<dbReference type="InterPro" id="IPR013320">
    <property type="entry name" value="ConA-like_dom_sf"/>
</dbReference>